<evidence type="ECO:0000256" key="1">
    <source>
        <dbReference type="SAM" id="MobiDB-lite"/>
    </source>
</evidence>
<evidence type="ECO:0000313" key="2">
    <source>
        <dbReference type="EMBL" id="SPK71490.1"/>
    </source>
</evidence>
<accession>A0A375IBN3</accession>
<organism evidence="2 3">
    <name type="scientific">Cupriavidus taiwanensis</name>
    <dbReference type="NCBI Taxonomy" id="164546"/>
    <lineage>
        <taxon>Bacteria</taxon>
        <taxon>Pseudomonadati</taxon>
        <taxon>Pseudomonadota</taxon>
        <taxon>Betaproteobacteria</taxon>
        <taxon>Burkholderiales</taxon>
        <taxon>Burkholderiaceae</taxon>
        <taxon>Cupriavidus</taxon>
    </lineage>
</organism>
<reference evidence="2 3" key="1">
    <citation type="submission" date="2018-01" db="EMBL/GenBank/DDBJ databases">
        <authorList>
            <person name="Gaut B.S."/>
            <person name="Morton B.R."/>
            <person name="Clegg M.T."/>
            <person name="Duvall M.R."/>
        </authorList>
    </citation>
    <scope>NUCLEOTIDE SEQUENCE [LARGE SCALE GENOMIC DNA]</scope>
    <source>
        <strain evidence="2">Cupriavidus taiwanensis LMG 19425</strain>
    </source>
</reference>
<feature type="region of interest" description="Disordered" evidence="1">
    <location>
        <begin position="1"/>
        <end position="24"/>
    </location>
</feature>
<protein>
    <submittedName>
        <fullName evidence="2">Uncharacterized protein</fullName>
    </submittedName>
</protein>
<name>A0A375IBN3_9BURK</name>
<dbReference type="AlphaFoldDB" id="A0A375IBN3"/>
<dbReference type="Proteomes" id="UP000255505">
    <property type="component" value="Chromosome I"/>
</dbReference>
<dbReference type="EMBL" id="LT991976">
    <property type="protein sequence ID" value="SPK71490.1"/>
    <property type="molecule type" value="Genomic_DNA"/>
</dbReference>
<gene>
    <name evidence="2" type="ORF">CT19425_30714</name>
</gene>
<evidence type="ECO:0000313" key="3">
    <source>
        <dbReference type="Proteomes" id="UP000255505"/>
    </source>
</evidence>
<sequence length="57" mass="6154">MVRVSPSEMALKRPLTGPQIQSGGGLAGEAVEVLRYHPEQSACWYRGLRDSIGLTAL</sequence>
<proteinExistence type="predicted"/>